<comment type="similarity">
    <text evidence="5">Belongs to the ABC-2 integral membrane protein family.</text>
</comment>
<feature type="transmembrane region" description="Helical" evidence="5">
    <location>
        <begin position="64"/>
        <end position="92"/>
    </location>
</feature>
<keyword evidence="2 5" id="KW-0812">Transmembrane</keyword>
<feature type="transmembrane region" description="Helical" evidence="5">
    <location>
        <begin position="241"/>
        <end position="259"/>
    </location>
</feature>
<dbReference type="EMBL" id="CP011232">
    <property type="protein sequence ID" value="AKI97540.1"/>
    <property type="molecule type" value="Genomic_DNA"/>
</dbReference>
<proteinExistence type="inferred from homology"/>
<feature type="transmembrane region" description="Helical" evidence="5">
    <location>
        <begin position="187"/>
        <end position="208"/>
    </location>
</feature>
<keyword evidence="5" id="KW-0813">Transport</keyword>
<keyword evidence="8" id="KW-1185">Reference proteome</keyword>
<dbReference type="PIRSF" id="PIRSF006648">
    <property type="entry name" value="DrrB"/>
    <property type="match status" value="1"/>
</dbReference>
<evidence type="ECO:0000256" key="4">
    <source>
        <dbReference type="ARBA" id="ARBA00023136"/>
    </source>
</evidence>
<dbReference type="InterPro" id="IPR013525">
    <property type="entry name" value="ABC2_TM"/>
</dbReference>
<feature type="transmembrane region" description="Helical" evidence="5">
    <location>
        <begin position="151"/>
        <end position="175"/>
    </location>
</feature>
<organism evidence="7 8">
    <name type="scientific">Kosmotoga pacifica</name>
    <dbReference type="NCBI Taxonomy" id="1330330"/>
    <lineage>
        <taxon>Bacteria</taxon>
        <taxon>Thermotogati</taxon>
        <taxon>Thermotogota</taxon>
        <taxon>Thermotogae</taxon>
        <taxon>Kosmotogales</taxon>
        <taxon>Kosmotogaceae</taxon>
        <taxon>Kosmotoga</taxon>
    </lineage>
</organism>
<dbReference type="PANTHER" id="PTHR43229:SF6">
    <property type="entry name" value="ABC-TYPE MULTIDRUG TRANSPORT SYSTEM, PERMEASE COMPONENT"/>
    <property type="match status" value="1"/>
</dbReference>
<evidence type="ECO:0000313" key="7">
    <source>
        <dbReference type="EMBL" id="AKI97540.1"/>
    </source>
</evidence>
<dbReference type="RefSeq" id="WP_047754675.1">
    <property type="nucleotide sequence ID" value="NZ_CAJUHA010000014.1"/>
</dbReference>
<keyword evidence="4 5" id="KW-0472">Membrane</keyword>
<feature type="transmembrane region" description="Helical" evidence="5">
    <location>
        <begin position="113"/>
        <end position="139"/>
    </location>
</feature>
<sequence>MSTQSIVREMRASWAFIVRNFNLIKRYWKWEVVFFAYTIANSITMGFIGKGVEAFSGAVLDTNYLILYMLLGSILWGYLSILFEIVAETVAWERWEETIEYTFMAPIKRATHLLSVCGFAILYGILRAGLILLVVSIFFDLDLSKANFASATAILAIASFSFIGLGMVAAILPLISPEKGVQVVHIFQALLLMFSGVYYEITVLPLWMQKVARLSPATYALKGMRSAILDGKGFNELWSEVWPLLILGFFLLPIGIYFFQIMEHWAKKKGVLKRSG</sequence>
<dbReference type="GO" id="GO:0140359">
    <property type="term" value="F:ABC-type transporter activity"/>
    <property type="evidence" value="ECO:0007669"/>
    <property type="project" value="InterPro"/>
</dbReference>
<dbReference type="OrthoDB" id="9788252at2"/>
<evidence type="ECO:0000313" key="8">
    <source>
        <dbReference type="Proteomes" id="UP000035159"/>
    </source>
</evidence>
<dbReference type="Pfam" id="PF01061">
    <property type="entry name" value="ABC2_membrane"/>
    <property type="match status" value="1"/>
</dbReference>
<evidence type="ECO:0000259" key="6">
    <source>
        <dbReference type="PROSITE" id="PS51012"/>
    </source>
</evidence>
<dbReference type="PROSITE" id="PS51012">
    <property type="entry name" value="ABC_TM2"/>
    <property type="match status" value="1"/>
</dbReference>
<dbReference type="InterPro" id="IPR047817">
    <property type="entry name" value="ABC2_TM_bact-type"/>
</dbReference>
<feature type="domain" description="ABC transmembrane type-2" evidence="6">
    <location>
        <begin position="32"/>
        <end position="262"/>
    </location>
</feature>
<dbReference type="AlphaFoldDB" id="A0A0G2Z7G9"/>
<evidence type="ECO:0000256" key="3">
    <source>
        <dbReference type="ARBA" id="ARBA00022989"/>
    </source>
</evidence>
<dbReference type="GO" id="GO:0043190">
    <property type="term" value="C:ATP-binding cassette (ABC) transporter complex"/>
    <property type="evidence" value="ECO:0007669"/>
    <property type="project" value="InterPro"/>
</dbReference>
<reference evidence="7 8" key="1">
    <citation type="submission" date="2015-04" db="EMBL/GenBank/DDBJ databases">
        <title>Complete Genome Sequence of Kosmotoga pacifica SLHLJ1.</title>
        <authorList>
            <person name="Jiang L.J."/>
            <person name="Shao Z.Z."/>
            <person name="Jebbar M."/>
        </authorList>
    </citation>
    <scope>NUCLEOTIDE SEQUENCE [LARGE SCALE GENOMIC DNA]</scope>
    <source>
        <strain evidence="7 8">SLHLJ1</strain>
    </source>
</reference>
<protein>
    <recommendedName>
        <fullName evidence="5">Transport permease protein</fullName>
    </recommendedName>
</protein>
<evidence type="ECO:0000256" key="1">
    <source>
        <dbReference type="ARBA" id="ARBA00004141"/>
    </source>
</evidence>
<dbReference type="Proteomes" id="UP000035159">
    <property type="component" value="Chromosome"/>
</dbReference>
<keyword evidence="5" id="KW-1003">Cell membrane</keyword>
<evidence type="ECO:0000256" key="2">
    <source>
        <dbReference type="ARBA" id="ARBA00022692"/>
    </source>
</evidence>
<name>A0A0G2Z7G9_9BACT</name>
<feature type="transmembrane region" description="Helical" evidence="5">
    <location>
        <begin position="32"/>
        <end position="52"/>
    </location>
</feature>
<gene>
    <name evidence="7" type="ORF">IX53_06615</name>
</gene>
<comment type="subcellular location">
    <subcellularLocation>
        <location evidence="5">Cell membrane</location>
        <topology evidence="5">Multi-pass membrane protein</topology>
    </subcellularLocation>
    <subcellularLocation>
        <location evidence="1">Membrane</location>
        <topology evidence="1">Multi-pass membrane protein</topology>
    </subcellularLocation>
</comment>
<accession>A0A0G2Z7G9</accession>
<dbReference type="KEGG" id="kpf:IX53_06615"/>
<dbReference type="STRING" id="1330330.IX53_06615"/>
<dbReference type="PATRIC" id="fig|1330330.3.peg.1341"/>
<keyword evidence="3 5" id="KW-1133">Transmembrane helix</keyword>
<evidence type="ECO:0000256" key="5">
    <source>
        <dbReference type="RuleBase" id="RU361157"/>
    </source>
</evidence>
<dbReference type="PANTHER" id="PTHR43229">
    <property type="entry name" value="NODULATION PROTEIN J"/>
    <property type="match status" value="1"/>
</dbReference>
<dbReference type="InterPro" id="IPR000412">
    <property type="entry name" value="ABC_2_transport"/>
</dbReference>
<dbReference type="InterPro" id="IPR051784">
    <property type="entry name" value="Nod_factor_ABC_transporter"/>
</dbReference>